<name>A0A017SJF4_ASPRC</name>
<feature type="region of interest" description="Disordered" evidence="4">
    <location>
        <begin position="25"/>
        <end position="68"/>
    </location>
</feature>
<dbReference type="AlphaFoldDB" id="A0A017SJF4"/>
<dbReference type="SUPFAM" id="SSF51735">
    <property type="entry name" value="NAD(P)-binding Rossmann-fold domains"/>
    <property type="match status" value="1"/>
</dbReference>
<evidence type="ECO:0000313" key="5">
    <source>
        <dbReference type="EMBL" id="EYE97053.1"/>
    </source>
</evidence>
<dbReference type="GO" id="GO:0016491">
    <property type="term" value="F:oxidoreductase activity"/>
    <property type="evidence" value="ECO:0007669"/>
    <property type="project" value="UniProtKB-KW"/>
</dbReference>
<feature type="compositionally biased region" description="Polar residues" evidence="4">
    <location>
        <begin position="39"/>
        <end position="49"/>
    </location>
</feature>
<keyword evidence="3" id="KW-0560">Oxidoreductase</keyword>
<dbReference type="PANTHER" id="PTHR24320:SF272">
    <property type="entry name" value="NAD(P)-BINDING ROSSMANN-FOLD SUPERFAMILY PROTEIN"/>
    <property type="match status" value="1"/>
</dbReference>
<dbReference type="Pfam" id="PF00106">
    <property type="entry name" value="adh_short"/>
    <property type="match status" value="1"/>
</dbReference>
<dbReference type="Gene3D" id="3.40.50.720">
    <property type="entry name" value="NAD(P)-binding Rossmann-like Domain"/>
    <property type="match status" value="1"/>
</dbReference>
<evidence type="ECO:0000256" key="4">
    <source>
        <dbReference type="SAM" id="MobiDB-lite"/>
    </source>
</evidence>
<keyword evidence="6" id="KW-1185">Reference proteome</keyword>
<reference evidence="6" key="1">
    <citation type="journal article" date="2014" name="Nat. Commun.">
        <title>Genomic adaptations of the halophilic Dead Sea filamentous fungus Eurotium rubrum.</title>
        <authorList>
            <person name="Kis-Papo T."/>
            <person name="Weig A.R."/>
            <person name="Riley R."/>
            <person name="Persoh D."/>
            <person name="Salamov A."/>
            <person name="Sun H."/>
            <person name="Lipzen A."/>
            <person name="Wasser S.P."/>
            <person name="Rambold G."/>
            <person name="Grigoriev I.V."/>
            <person name="Nevo E."/>
        </authorList>
    </citation>
    <scope>NUCLEOTIDE SEQUENCE [LARGE SCALE GENOMIC DNA]</scope>
    <source>
        <strain evidence="6">CBS 135680</strain>
    </source>
</reference>
<evidence type="ECO:0000313" key="6">
    <source>
        <dbReference type="Proteomes" id="UP000019804"/>
    </source>
</evidence>
<evidence type="ECO:0000256" key="2">
    <source>
        <dbReference type="ARBA" id="ARBA00022857"/>
    </source>
</evidence>
<protein>
    <submittedName>
        <fullName evidence="5">NAD(P)-binding protein</fullName>
    </submittedName>
</protein>
<dbReference type="RefSeq" id="XP_040640741.1">
    <property type="nucleotide sequence ID" value="XM_040786192.1"/>
</dbReference>
<dbReference type="InterPro" id="IPR036291">
    <property type="entry name" value="NAD(P)-bd_dom_sf"/>
</dbReference>
<dbReference type="OrthoDB" id="191139at2759"/>
<dbReference type="Proteomes" id="UP000019804">
    <property type="component" value="Unassembled WGS sequence"/>
</dbReference>
<feature type="compositionally biased region" description="Low complexity" evidence="4">
    <location>
        <begin position="204"/>
        <end position="213"/>
    </location>
</feature>
<dbReference type="PRINTS" id="PR00081">
    <property type="entry name" value="GDHRDH"/>
</dbReference>
<dbReference type="GeneID" id="63701316"/>
<gene>
    <name evidence="5" type="ORF">EURHEDRAFT_513665</name>
</gene>
<keyword evidence="2" id="KW-0521">NADP</keyword>
<proteinExistence type="inferred from homology"/>
<dbReference type="PANTHER" id="PTHR24320">
    <property type="entry name" value="RETINOL DEHYDROGENASE"/>
    <property type="match status" value="1"/>
</dbReference>
<organism evidence="5 6">
    <name type="scientific">Aspergillus ruber (strain CBS 135680)</name>
    <dbReference type="NCBI Taxonomy" id="1388766"/>
    <lineage>
        <taxon>Eukaryota</taxon>
        <taxon>Fungi</taxon>
        <taxon>Dikarya</taxon>
        <taxon>Ascomycota</taxon>
        <taxon>Pezizomycotina</taxon>
        <taxon>Eurotiomycetes</taxon>
        <taxon>Eurotiomycetidae</taxon>
        <taxon>Eurotiales</taxon>
        <taxon>Aspergillaceae</taxon>
        <taxon>Aspergillus</taxon>
        <taxon>Aspergillus subgen. Aspergillus</taxon>
    </lineage>
</organism>
<dbReference type="EMBL" id="KK088416">
    <property type="protein sequence ID" value="EYE97053.1"/>
    <property type="molecule type" value="Genomic_DNA"/>
</dbReference>
<feature type="compositionally biased region" description="Polar residues" evidence="4">
    <location>
        <begin position="241"/>
        <end position="255"/>
    </location>
</feature>
<evidence type="ECO:0000256" key="3">
    <source>
        <dbReference type="ARBA" id="ARBA00023002"/>
    </source>
</evidence>
<comment type="similarity">
    <text evidence="1">Belongs to the short-chain dehydrogenases/reductases (SDR) family.</text>
</comment>
<feature type="compositionally biased region" description="Low complexity" evidence="4">
    <location>
        <begin position="297"/>
        <end position="312"/>
    </location>
</feature>
<dbReference type="STRING" id="1388766.A0A017SJF4"/>
<sequence>MEESKPDCSGLLSVHQYRQRLWQDDESCSSDGHGVKVLQHNNGASNPNQTPSLSATSSPPPLSPSYSLSIASQRSEQELEALDGFLCKWDNTFRDRLRKPSLTRESSLRSTHTKTQSDSVLTDLKQAKATMVHQGTSFEILNPHESLNFARIVSYIEDVDMDDFSCASSDYKRESFLSASTISTRVLKSEREVAPLDVPDNEPETNGNTGNEEVQVHSDLVGEPPHTPMPSISERLESSEDGASTHGSRSETPASSDLGEPGPCEEDGIVVNEPGQVSNAPKEVPSITLEQAPSNVPKQMPNKPGQKPQPQKRFYPDPWPLTCNIITTQSLHNTLPHKTILITGCSSGLGTETARALAKTGATLFLGVRDMLKGRRTLSDILDGSRVRLLRLDLSSFTSIRHAVHEFLKHASYLHVLICNGAVMATPREQKTEDGFEMQFGTNHLGHFLLFQLLLPVMLRSVDHEAGEAVRVIGVTSSAHRRLGIQFHDLNLQSTHLDPTEVPKLAYAQSKTANIYMMNEISRRFGSRGVQGLSVHPGNVFTGLQKYIDEAVLEEWRQPEMKQHLKSVEQGAATTVLAAVGREYEGVGGEYLEDCRVGGMVEEGYRSFDPGFERHAFDEMGEGRLWEVSLGLVGLEGDQA</sequence>
<accession>A0A017SJF4</accession>
<feature type="region of interest" description="Disordered" evidence="4">
    <location>
        <begin position="192"/>
        <end position="314"/>
    </location>
</feature>
<dbReference type="InterPro" id="IPR002347">
    <property type="entry name" value="SDR_fam"/>
</dbReference>
<evidence type="ECO:0000256" key="1">
    <source>
        <dbReference type="ARBA" id="ARBA00006484"/>
    </source>
</evidence>
<dbReference type="HOGENOM" id="CLU_427564_0_0_1"/>